<proteinExistence type="predicted"/>
<reference evidence="1 2" key="1">
    <citation type="journal article" date="2019" name="Sci. Rep.">
        <title>Orb-weaving spider Araneus ventricosus genome elucidates the spidroin gene catalogue.</title>
        <authorList>
            <person name="Kono N."/>
            <person name="Nakamura H."/>
            <person name="Ohtoshi R."/>
            <person name="Moran D.A.P."/>
            <person name="Shinohara A."/>
            <person name="Yoshida Y."/>
            <person name="Fujiwara M."/>
            <person name="Mori M."/>
            <person name="Tomita M."/>
            <person name="Arakawa K."/>
        </authorList>
    </citation>
    <scope>NUCLEOTIDE SEQUENCE [LARGE SCALE GENOMIC DNA]</scope>
</reference>
<dbReference type="PANTHER" id="PTHR45913">
    <property type="entry name" value="EPM2A-INTERACTING PROTEIN 1"/>
    <property type="match status" value="1"/>
</dbReference>
<dbReference type="Proteomes" id="UP000499080">
    <property type="component" value="Unassembled WGS sequence"/>
</dbReference>
<keyword evidence="2" id="KW-1185">Reference proteome</keyword>
<evidence type="ECO:0000313" key="2">
    <source>
        <dbReference type="Proteomes" id="UP000499080"/>
    </source>
</evidence>
<protein>
    <submittedName>
        <fullName evidence="1">SCAN domain-containing protein 3</fullName>
    </submittedName>
</protein>
<gene>
    <name evidence="1" type="primary">ZBED9_29</name>
    <name evidence="1" type="ORF">AVEN_114690_1</name>
</gene>
<organism evidence="1 2">
    <name type="scientific">Araneus ventricosus</name>
    <name type="common">Orbweaver spider</name>
    <name type="synonym">Epeira ventricosa</name>
    <dbReference type="NCBI Taxonomy" id="182803"/>
    <lineage>
        <taxon>Eukaryota</taxon>
        <taxon>Metazoa</taxon>
        <taxon>Ecdysozoa</taxon>
        <taxon>Arthropoda</taxon>
        <taxon>Chelicerata</taxon>
        <taxon>Arachnida</taxon>
        <taxon>Araneae</taxon>
        <taxon>Araneomorphae</taxon>
        <taxon>Entelegynae</taxon>
        <taxon>Araneoidea</taxon>
        <taxon>Araneidae</taxon>
        <taxon>Araneus</taxon>
    </lineage>
</organism>
<evidence type="ECO:0000313" key="1">
    <source>
        <dbReference type="EMBL" id="GBN29202.1"/>
    </source>
</evidence>
<dbReference type="AlphaFoldDB" id="A0A4Y2MRI9"/>
<sequence length="138" mass="15735">MPGIHISLVAKVKSVAPLVQWTHCSIHREALAVKGLNECLKNTLADTVKIINFSKARPKNSRLFGVLCHEMVSEHKQLLLHCEVRWLSRGKVLSRLFELLDELMVSFRRESLMGKTCDADVVPIELFSLNRQVQTLHH</sequence>
<name>A0A4Y2MRI9_ARAVE</name>
<dbReference type="OrthoDB" id="6436647at2759"/>
<comment type="caution">
    <text evidence="1">The sequence shown here is derived from an EMBL/GenBank/DDBJ whole genome shotgun (WGS) entry which is preliminary data.</text>
</comment>
<dbReference type="PANTHER" id="PTHR45913:SF19">
    <property type="entry name" value="LOW QUALITY PROTEIN: ZINC FINGER BED DOMAIN-CONTAINING PROTEIN 5-LIKE"/>
    <property type="match status" value="1"/>
</dbReference>
<dbReference type="EMBL" id="BGPR01007748">
    <property type="protein sequence ID" value="GBN29202.1"/>
    <property type="molecule type" value="Genomic_DNA"/>
</dbReference>
<accession>A0A4Y2MRI9</accession>